<dbReference type="OrthoDB" id="7864523at2"/>
<protein>
    <submittedName>
        <fullName evidence="1">Uncharacterized protein</fullName>
    </submittedName>
</protein>
<dbReference type="PATRIC" id="fig|1156935.5.peg.4814"/>
<gene>
    <name evidence="1" type="ORF">QWE_23629</name>
</gene>
<proteinExistence type="predicted"/>
<reference evidence="1 2" key="1">
    <citation type="journal article" date="2012" name="J. Bacteriol.">
        <title>Draft Genome Sequence of Agrobacterium albertimagni Strain AOL15.</title>
        <authorList>
            <person name="Trimble W.L."/>
            <person name="Phung le T."/>
            <person name="Meyer F."/>
            <person name="Gilbert J.A."/>
            <person name="Silver S."/>
        </authorList>
    </citation>
    <scope>NUCLEOTIDE SEQUENCE [LARGE SCALE GENOMIC DNA]</scope>
    <source>
        <strain evidence="1 2">AOL15</strain>
    </source>
</reference>
<accession>K2Q7U6</accession>
<name>K2Q7U6_9HYPH</name>
<dbReference type="AlphaFoldDB" id="K2Q7U6"/>
<organism evidence="1 2">
    <name type="scientific">Agrobacterium albertimagni AOL15</name>
    <dbReference type="NCBI Taxonomy" id="1156935"/>
    <lineage>
        <taxon>Bacteria</taxon>
        <taxon>Pseudomonadati</taxon>
        <taxon>Pseudomonadota</taxon>
        <taxon>Alphaproteobacteria</taxon>
        <taxon>Hyphomicrobiales</taxon>
        <taxon>Rhizobiaceae</taxon>
        <taxon>Rhizobium/Agrobacterium group</taxon>
        <taxon>Agrobacterium</taxon>
    </lineage>
</organism>
<dbReference type="STRING" id="1156935.QWE_23629"/>
<sequence length="89" mass="10063">MIDEEPNLVTSGKSTRVVIDGYPFSIDIFRMENDATWTLEVIDQQNTSHVWDEQFQSDAEARDVAVKTIEAAGAIAFMRGNNVIPFRRS</sequence>
<dbReference type="RefSeq" id="WP_006728708.1">
    <property type="nucleotide sequence ID" value="NZ_ALJF01000024.1"/>
</dbReference>
<comment type="caution">
    <text evidence="1">The sequence shown here is derived from an EMBL/GenBank/DDBJ whole genome shotgun (WGS) entry which is preliminary data.</text>
</comment>
<evidence type="ECO:0000313" key="2">
    <source>
        <dbReference type="Proteomes" id="UP000007123"/>
    </source>
</evidence>
<dbReference type="Proteomes" id="UP000007123">
    <property type="component" value="Unassembled WGS sequence"/>
</dbReference>
<evidence type="ECO:0000313" key="1">
    <source>
        <dbReference type="EMBL" id="EKF57021.1"/>
    </source>
</evidence>
<dbReference type="EMBL" id="ALJF01000024">
    <property type="protein sequence ID" value="EKF57021.1"/>
    <property type="molecule type" value="Genomic_DNA"/>
</dbReference>
<keyword evidence="2" id="KW-1185">Reference proteome</keyword>